<dbReference type="InterPro" id="IPR001792">
    <property type="entry name" value="Acylphosphatase-like_dom"/>
</dbReference>
<evidence type="ECO:0000313" key="8">
    <source>
        <dbReference type="EMBL" id="KAH3853279.1"/>
    </source>
</evidence>
<dbReference type="PRINTS" id="PR00112">
    <property type="entry name" value="ACYLPHPHTASE"/>
</dbReference>
<dbReference type="EC" id="3.6.1.7" evidence="2 5"/>
<name>A0A9D4L8R4_DREPO</name>
<dbReference type="EMBL" id="JAIWYP010000003">
    <property type="protein sequence ID" value="KAH3853279.1"/>
    <property type="molecule type" value="Genomic_DNA"/>
</dbReference>
<dbReference type="Gene3D" id="3.30.70.100">
    <property type="match status" value="1"/>
</dbReference>
<dbReference type="GO" id="GO:0003998">
    <property type="term" value="F:acylphosphatase activity"/>
    <property type="evidence" value="ECO:0007669"/>
    <property type="project" value="UniProtKB-EC"/>
</dbReference>
<dbReference type="SUPFAM" id="SSF54975">
    <property type="entry name" value="Acylphosphatase/BLUF domain-like"/>
    <property type="match status" value="1"/>
</dbReference>
<evidence type="ECO:0000256" key="4">
    <source>
        <dbReference type="ARBA" id="ARBA00047645"/>
    </source>
</evidence>
<protein>
    <recommendedName>
        <fullName evidence="2 5">acylphosphatase</fullName>
        <ecNumber evidence="2 5">3.6.1.7</ecNumber>
    </recommendedName>
</protein>
<comment type="caution">
    <text evidence="8">The sequence shown here is derived from an EMBL/GenBank/DDBJ whole genome shotgun (WGS) entry which is preliminary data.</text>
</comment>
<dbReference type="InterPro" id="IPR036046">
    <property type="entry name" value="Acylphosphatase-like_dom_sf"/>
</dbReference>
<dbReference type="InterPro" id="IPR020456">
    <property type="entry name" value="Acylphosphatase"/>
</dbReference>
<feature type="domain" description="Acylphosphatase-like" evidence="7">
    <location>
        <begin position="44"/>
        <end position="134"/>
    </location>
</feature>
<proteinExistence type="inferred from homology"/>
<sequence>MRSAIPLIDQTIIEFTSVAPLGIEFNISLFANKSNMDSSKKLISVEFEIFGLVQDVFFRKYTKKTAKRLGLVGWVINAESGTVQGLVEGPEDKVAEIKNWLENEGSPESRVDKAVFTNEKEIDKLSFESFTVNDYD</sequence>
<evidence type="ECO:0000256" key="1">
    <source>
        <dbReference type="ARBA" id="ARBA00005614"/>
    </source>
</evidence>
<dbReference type="PANTHER" id="PTHR10029:SF3">
    <property type="entry name" value="ACYLPHOSPHATASE-RELATED"/>
    <property type="match status" value="1"/>
</dbReference>
<gene>
    <name evidence="8" type="ORF">DPMN_095801</name>
</gene>
<evidence type="ECO:0000259" key="7">
    <source>
        <dbReference type="PROSITE" id="PS51160"/>
    </source>
</evidence>
<reference evidence="8" key="2">
    <citation type="submission" date="2020-11" db="EMBL/GenBank/DDBJ databases">
        <authorList>
            <person name="McCartney M.A."/>
            <person name="Auch B."/>
            <person name="Kono T."/>
            <person name="Mallez S."/>
            <person name="Becker A."/>
            <person name="Gohl D.M."/>
            <person name="Silverstein K.A.T."/>
            <person name="Koren S."/>
            <person name="Bechman K.B."/>
            <person name="Herman A."/>
            <person name="Abrahante J.E."/>
            <person name="Garbe J."/>
        </authorList>
    </citation>
    <scope>NUCLEOTIDE SEQUENCE</scope>
    <source>
        <strain evidence="8">Duluth1</strain>
        <tissue evidence="8">Whole animal</tissue>
    </source>
</reference>
<evidence type="ECO:0000256" key="6">
    <source>
        <dbReference type="RuleBase" id="RU004168"/>
    </source>
</evidence>
<evidence type="ECO:0000256" key="2">
    <source>
        <dbReference type="ARBA" id="ARBA00012150"/>
    </source>
</evidence>
<reference evidence="8" key="1">
    <citation type="journal article" date="2019" name="bioRxiv">
        <title>The Genome of the Zebra Mussel, Dreissena polymorpha: A Resource for Invasive Species Research.</title>
        <authorList>
            <person name="McCartney M.A."/>
            <person name="Auch B."/>
            <person name="Kono T."/>
            <person name="Mallez S."/>
            <person name="Zhang Y."/>
            <person name="Obille A."/>
            <person name="Becker A."/>
            <person name="Abrahante J.E."/>
            <person name="Garbe J."/>
            <person name="Badalamenti J.P."/>
            <person name="Herman A."/>
            <person name="Mangelson H."/>
            <person name="Liachko I."/>
            <person name="Sullivan S."/>
            <person name="Sone E.D."/>
            <person name="Koren S."/>
            <person name="Silverstein K.A.T."/>
            <person name="Beckman K.B."/>
            <person name="Gohl D.M."/>
        </authorList>
    </citation>
    <scope>NUCLEOTIDE SEQUENCE</scope>
    <source>
        <strain evidence="8">Duluth1</strain>
        <tissue evidence="8">Whole animal</tissue>
    </source>
</reference>
<dbReference type="PANTHER" id="PTHR10029">
    <property type="entry name" value="ACYLPHOSPHATASE"/>
    <property type="match status" value="1"/>
</dbReference>
<dbReference type="PROSITE" id="PS51160">
    <property type="entry name" value="ACYLPHOSPHATASE_3"/>
    <property type="match status" value="1"/>
</dbReference>
<feature type="active site" evidence="5">
    <location>
        <position position="77"/>
    </location>
</feature>
<keyword evidence="9" id="KW-1185">Reference proteome</keyword>
<feature type="active site" evidence="5">
    <location>
        <position position="59"/>
    </location>
</feature>
<evidence type="ECO:0000313" key="9">
    <source>
        <dbReference type="Proteomes" id="UP000828390"/>
    </source>
</evidence>
<dbReference type="Pfam" id="PF00708">
    <property type="entry name" value="Acylphosphatase"/>
    <property type="match status" value="1"/>
</dbReference>
<organism evidence="8 9">
    <name type="scientific">Dreissena polymorpha</name>
    <name type="common">Zebra mussel</name>
    <name type="synonym">Mytilus polymorpha</name>
    <dbReference type="NCBI Taxonomy" id="45954"/>
    <lineage>
        <taxon>Eukaryota</taxon>
        <taxon>Metazoa</taxon>
        <taxon>Spiralia</taxon>
        <taxon>Lophotrochozoa</taxon>
        <taxon>Mollusca</taxon>
        <taxon>Bivalvia</taxon>
        <taxon>Autobranchia</taxon>
        <taxon>Heteroconchia</taxon>
        <taxon>Euheterodonta</taxon>
        <taxon>Imparidentia</taxon>
        <taxon>Neoheterodontei</taxon>
        <taxon>Myida</taxon>
        <taxon>Dreissenoidea</taxon>
        <taxon>Dreissenidae</taxon>
        <taxon>Dreissena</taxon>
    </lineage>
</organism>
<keyword evidence="3 5" id="KW-0378">Hydrolase</keyword>
<dbReference type="Proteomes" id="UP000828390">
    <property type="component" value="Unassembled WGS sequence"/>
</dbReference>
<dbReference type="FunFam" id="3.30.70.100:FF:000011">
    <property type="entry name" value="Acylphosphatase"/>
    <property type="match status" value="1"/>
</dbReference>
<comment type="similarity">
    <text evidence="1 6">Belongs to the acylphosphatase family.</text>
</comment>
<evidence type="ECO:0000256" key="5">
    <source>
        <dbReference type="PROSITE-ProRule" id="PRU00520"/>
    </source>
</evidence>
<evidence type="ECO:0000256" key="3">
    <source>
        <dbReference type="ARBA" id="ARBA00022801"/>
    </source>
</evidence>
<dbReference type="AlphaFoldDB" id="A0A9D4L8R4"/>
<comment type="catalytic activity">
    <reaction evidence="4 5">
        <text>an acyl phosphate + H2O = a carboxylate + phosphate + H(+)</text>
        <dbReference type="Rhea" id="RHEA:14965"/>
        <dbReference type="ChEBI" id="CHEBI:15377"/>
        <dbReference type="ChEBI" id="CHEBI:15378"/>
        <dbReference type="ChEBI" id="CHEBI:29067"/>
        <dbReference type="ChEBI" id="CHEBI:43474"/>
        <dbReference type="ChEBI" id="CHEBI:59918"/>
        <dbReference type="EC" id="3.6.1.7"/>
    </reaction>
</comment>
<accession>A0A9D4L8R4</accession>